<accession>Q7UNL1</accession>
<name>Q7UNL1_RHOBA</name>
<evidence type="ECO:0000313" key="2">
    <source>
        <dbReference type="Proteomes" id="UP000001025"/>
    </source>
</evidence>
<sequence length="37" mass="4308">MQSPRWSSSARPHRFTSLCSAYGALFSVRSFVQRKKF</sequence>
<dbReference type="EnsemblBacteria" id="CAD75408">
    <property type="protein sequence ID" value="CAD75408"/>
    <property type="gene ID" value="RB7522"/>
</dbReference>
<dbReference type="STRING" id="243090.RB7522"/>
<dbReference type="KEGG" id="rba:RB7522"/>
<gene>
    <name evidence="1" type="ordered locus">RB7522</name>
</gene>
<dbReference type="HOGENOM" id="CLU_3347889_0_0_0"/>
<reference evidence="1 2" key="1">
    <citation type="journal article" date="2003" name="Proc. Natl. Acad. Sci. U.S.A.">
        <title>Complete genome sequence of the marine planctomycete Pirellula sp. strain 1.</title>
        <authorList>
            <person name="Gloeckner F.O."/>
            <person name="Kube M."/>
            <person name="Bauer M."/>
            <person name="Teeling H."/>
            <person name="Lombardot T."/>
            <person name="Ludwig W."/>
            <person name="Gade D."/>
            <person name="Beck A."/>
            <person name="Borzym K."/>
            <person name="Heitmann K."/>
            <person name="Rabus R."/>
            <person name="Schlesner H."/>
            <person name="Amann R."/>
            <person name="Reinhardt R."/>
        </authorList>
    </citation>
    <scope>NUCLEOTIDE SEQUENCE [LARGE SCALE GENOMIC DNA]</scope>
    <source>
        <strain evidence="2">DSM 10527 / NCIMB 13988 / SH1</strain>
    </source>
</reference>
<keyword evidence="2" id="KW-1185">Reference proteome</keyword>
<dbReference type="Proteomes" id="UP000001025">
    <property type="component" value="Chromosome"/>
</dbReference>
<dbReference type="InParanoid" id="Q7UNL1"/>
<dbReference type="EMBL" id="BX294146">
    <property type="protein sequence ID" value="CAD75408.1"/>
    <property type="molecule type" value="Genomic_DNA"/>
</dbReference>
<evidence type="ECO:0000313" key="1">
    <source>
        <dbReference type="EMBL" id="CAD75408.1"/>
    </source>
</evidence>
<proteinExistence type="predicted"/>
<dbReference type="AlphaFoldDB" id="Q7UNL1"/>
<organism evidence="1 2">
    <name type="scientific">Rhodopirellula baltica (strain DSM 10527 / NCIMB 13988 / SH1)</name>
    <dbReference type="NCBI Taxonomy" id="243090"/>
    <lineage>
        <taxon>Bacteria</taxon>
        <taxon>Pseudomonadati</taxon>
        <taxon>Planctomycetota</taxon>
        <taxon>Planctomycetia</taxon>
        <taxon>Pirellulales</taxon>
        <taxon>Pirellulaceae</taxon>
        <taxon>Rhodopirellula</taxon>
    </lineage>
</organism>
<protein>
    <submittedName>
        <fullName evidence="1">Uncharacterized protein</fullName>
    </submittedName>
</protein>